<name>A0A5B7TPX5_9FLAO</name>
<evidence type="ECO:0000313" key="2">
    <source>
        <dbReference type="EMBL" id="QCX36967.1"/>
    </source>
</evidence>
<keyword evidence="3" id="KW-1185">Reference proteome</keyword>
<proteinExistence type="predicted"/>
<keyword evidence="1" id="KW-0472">Membrane</keyword>
<gene>
    <name evidence="2" type="ORF">FF125_00410</name>
</gene>
<reference evidence="2 3" key="1">
    <citation type="submission" date="2019-05" db="EMBL/GenBank/DDBJ databases">
        <title>Algicella ahnfeltiae gen. nov., sp. nov., a novel marine bacterium of the family Flavobacteriaceae isolated from a red alga.</title>
        <authorList>
            <person name="Nedashkovskaya O.I."/>
            <person name="Kukhlevskiy A.D."/>
            <person name="Kim S.-G."/>
            <person name="Zhukova N.V."/>
            <person name="Mikhailov V.V."/>
        </authorList>
    </citation>
    <scope>NUCLEOTIDE SEQUENCE [LARGE SCALE GENOMIC DNA]</scope>
    <source>
        <strain evidence="2 3">10Alg115</strain>
    </source>
</reference>
<dbReference type="KEGG" id="fbe:FF125_00410"/>
<evidence type="ECO:0008006" key="4">
    <source>
        <dbReference type="Google" id="ProtNLM"/>
    </source>
</evidence>
<sequence length="88" mass="9989">MEVFTDFMSANPEYGYLIGVAGFLLIIIGLILDWDWVVEPGGGYINIASFIEMFGRKTVRILYGLIMFIGVLICLYGFFTYNPSLYPK</sequence>
<dbReference type="Proteomes" id="UP000306229">
    <property type="component" value="Chromosome"/>
</dbReference>
<evidence type="ECO:0000313" key="3">
    <source>
        <dbReference type="Proteomes" id="UP000306229"/>
    </source>
</evidence>
<evidence type="ECO:0000256" key="1">
    <source>
        <dbReference type="SAM" id="Phobius"/>
    </source>
</evidence>
<feature type="transmembrane region" description="Helical" evidence="1">
    <location>
        <begin position="14"/>
        <end position="38"/>
    </location>
</feature>
<feature type="transmembrane region" description="Helical" evidence="1">
    <location>
        <begin position="59"/>
        <end position="79"/>
    </location>
</feature>
<dbReference type="AlphaFoldDB" id="A0A5B7TPX5"/>
<dbReference type="OrthoDB" id="1448463at2"/>
<dbReference type="Pfam" id="PF15562">
    <property type="entry name" value="Imm17"/>
    <property type="match status" value="1"/>
</dbReference>
<dbReference type="InterPro" id="IPR029087">
    <property type="entry name" value="Imm17"/>
</dbReference>
<keyword evidence="1" id="KW-0812">Transmembrane</keyword>
<accession>A0A5B7TPX5</accession>
<keyword evidence="1" id="KW-1133">Transmembrane helix</keyword>
<protein>
    <recommendedName>
        <fullName evidence="4">Immunity protein 17</fullName>
    </recommendedName>
</protein>
<dbReference type="RefSeq" id="WP_138947928.1">
    <property type="nucleotide sequence ID" value="NZ_CP040749.1"/>
</dbReference>
<organism evidence="2 3">
    <name type="scientific">Aureibaculum algae</name>
    <dbReference type="NCBI Taxonomy" id="2584122"/>
    <lineage>
        <taxon>Bacteria</taxon>
        <taxon>Pseudomonadati</taxon>
        <taxon>Bacteroidota</taxon>
        <taxon>Flavobacteriia</taxon>
        <taxon>Flavobacteriales</taxon>
        <taxon>Flavobacteriaceae</taxon>
        <taxon>Aureibaculum</taxon>
    </lineage>
</organism>
<dbReference type="EMBL" id="CP040749">
    <property type="protein sequence ID" value="QCX36967.1"/>
    <property type="molecule type" value="Genomic_DNA"/>
</dbReference>